<evidence type="ECO:0000313" key="1">
    <source>
        <dbReference type="EMBL" id="KAF6161741.1"/>
    </source>
</evidence>
<dbReference type="Gene3D" id="1.25.40.10">
    <property type="entry name" value="Tetratricopeptide repeat domain"/>
    <property type="match status" value="1"/>
</dbReference>
<dbReference type="Proteomes" id="UP000541444">
    <property type="component" value="Unassembled WGS sequence"/>
</dbReference>
<sequence length="101" mass="11286">MQVLEESLTYFKEMDKEYGITSLDENYGSVVDLPARARHLDEAKILIAAMPKKPGPSIWGALLGACKIYGKVEEAENVAKILLKLEQKEDGFHKLLSSLYS</sequence>
<name>A0A7J7N3F0_9MAGN</name>
<gene>
    <name evidence="1" type="ORF">GIB67_009110</name>
</gene>
<dbReference type="AlphaFoldDB" id="A0A7J7N3F0"/>
<organism evidence="1 2">
    <name type="scientific">Kingdonia uniflora</name>
    <dbReference type="NCBI Taxonomy" id="39325"/>
    <lineage>
        <taxon>Eukaryota</taxon>
        <taxon>Viridiplantae</taxon>
        <taxon>Streptophyta</taxon>
        <taxon>Embryophyta</taxon>
        <taxon>Tracheophyta</taxon>
        <taxon>Spermatophyta</taxon>
        <taxon>Magnoliopsida</taxon>
        <taxon>Ranunculales</taxon>
        <taxon>Circaeasteraceae</taxon>
        <taxon>Kingdonia</taxon>
    </lineage>
</organism>
<dbReference type="GO" id="GO:0009451">
    <property type="term" value="P:RNA modification"/>
    <property type="evidence" value="ECO:0007669"/>
    <property type="project" value="InterPro"/>
</dbReference>
<dbReference type="InterPro" id="IPR046960">
    <property type="entry name" value="PPR_At4g14850-like_plant"/>
</dbReference>
<dbReference type="OrthoDB" id="185373at2759"/>
<dbReference type="PANTHER" id="PTHR47926">
    <property type="entry name" value="PENTATRICOPEPTIDE REPEAT-CONTAINING PROTEIN"/>
    <property type="match status" value="1"/>
</dbReference>
<evidence type="ECO:0008006" key="3">
    <source>
        <dbReference type="Google" id="ProtNLM"/>
    </source>
</evidence>
<proteinExistence type="predicted"/>
<dbReference type="EMBL" id="JACGCM010001099">
    <property type="protein sequence ID" value="KAF6161741.1"/>
    <property type="molecule type" value="Genomic_DNA"/>
</dbReference>
<comment type="caution">
    <text evidence="1">The sequence shown here is derived from an EMBL/GenBank/DDBJ whole genome shotgun (WGS) entry which is preliminary data.</text>
</comment>
<keyword evidence="2" id="KW-1185">Reference proteome</keyword>
<protein>
    <recommendedName>
        <fullName evidence="3">Pentatricopeptide repeat-containing protein</fullName>
    </recommendedName>
</protein>
<accession>A0A7J7N3F0</accession>
<reference evidence="1 2" key="1">
    <citation type="journal article" date="2020" name="IScience">
        <title>Genome Sequencing of the Endangered Kingdonia uniflora (Circaeasteraceae, Ranunculales) Reveals Potential Mechanisms of Evolutionary Specialization.</title>
        <authorList>
            <person name="Sun Y."/>
            <person name="Deng T."/>
            <person name="Zhang A."/>
            <person name="Moore M.J."/>
            <person name="Landis J.B."/>
            <person name="Lin N."/>
            <person name="Zhang H."/>
            <person name="Zhang X."/>
            <person name="Huang J."/>
            <person name="Zhang X."/>
            <person name="Sun H."/>
            <person name="Wang H."/>
        </authorList>
    </citation>
    <scope>NUCLEOTIDE SEQUENCE [LARGE SCALE GENOMIC DNA]</scope>
    <source>
        <strain evidence="1">TB1705</strain>
        <tissue evidence="1">Leaf</tissue>
    </source>
</reference>
<evidence type="ECO:0000313" key="2">
    <source>
        <dbReference type="Proteomes" id="UP000541444"/>
    </source>
</evidence>
<dbReference type="GO" id="GO:0003723">
    <property type="term" value="F:RNA binding"/>
    <property type="evidence" value="ECO:0007669"/>
    <property type="project" value="InterPro"/>
</dbReference>
<dbReference type="InterPro" id="IPR011990">
    <property type="entry name" value="TPR-like_helical_dom_sf"/>
</dbReference>